<protein>
    <submittedName>
        <fullName evidence="1">Uncharacterized protein</fullName>
    </submittedName>
</protein>
<dbReference type="Proteomes" id="UP001054945">
    <property type="component" value="Unassembled WGS sequence"/>
</dbReference>
<comment type="caution">
    <text evidence="1">The sequence shown here is derived from an EMBL/GenBank/DDBJ whole genome shotgun (WGS) entry which is preliminary data.</text>
</comment>
<dbReference type="EMBL" id="BPLR01017649">
    <property type="protein sequence ID" value="GIY93288.1"/>
    <property type="molecule type" value="Genomic_DNA"/>
</dbReference>
<proteinExistence type="predicted"/>
<sequence>MQRILRISFFESGTRPSFRNSDSPDRRRVSLHPSVLRHPSALTLTLQEARMRNPQPDEIDPRAVALARKMLLEFFFSFLFLFFLPRICHDEK</sequence>
<gene>
    <name evidence="1" type="ORF">CEXT_445211</name>
</gene>
<accession>A0AAV4XHP3</accession>
<dbReference type="AlphaFoldDB" id="A0AAV4XHP3"/>
<organism evidence="1 2">
    <name type="scientific">Caerostris extrusa</name>
    <name type="common">Bark spider</name>
    <name type="synonym">Caerostris bankana</name>
    <dbReference type="NCBI Taxonomy" id="172846"/>
    <lineage>
        <taxon>Eukaryota</taxon>
        <taxon>Metazoa</taxon>
        <taxon>Ecdysozoa</taxon>
        <taxon>Arthropoda</taxon>
        <taxon>Chelicerata</taxon>
        <taxon>Arachnida</taxon>
        <taxon>Araneae</taxon>
        <taxon>Araneomorphae</taxon>
        <taxon>Entelegynae</taxon>
        <taxon>Araneoidea</taxon>
        <taxon>Araneidae</taxon>
        <taxon>Caerostris</taxon>
    </lineage>
</organism>
<evidence type="ECO:0000313" key="2">
    <source>
        <dbReference type="Proteomes" id="UP001054945"/>
    </source>
</evidence>
<reference evidence="1 2" key="1">
    <citation type="submission" date="2021-06" db="EMBL/GenBank/DDBJ databases">
        <title>Caerostris extrusa draft genome.</title>
        <authorList>
            <person name="Kono N."/>
            <person name="Arakawa K."/>
        </authorList>
    </citation>
    <scope>NUCLEOTIDE SEQUENCE [LARGE SCALE GENOMIC DNA]</scope>
</reference>
<name>A0AAV4XHP3_CAEEX</name>
<keyword evidence="2" id="KW-1185">Reference proteome</keyword>
<evidence type="ECO:0000313" key="1">
    <source>
        <dbReference type="EMBL" id="GIY93288.1"/>
    </source>
</evidence>